<dbReference type="Gene3D" id="3.80.10.10">
    <property type="entry name" value="Ribonuclease Inhibitor"/>
    <property type="match status" value="2"/>
</dbReference>
<organism evidence="1 2">
    <name type="scientific">Rhynchospora tenuis</name>
    <dbReference type="NCBI Taxonomy" id="198213"/>
    <lineage>
        <taxon>Eukaryota</taxon>
        <taxon>Viridiplantae</taxon>
        <taxon>Streptophyta</taxon>
        <taxon>Embryophyta</taxon>
        <taxon>Tracheophyta</taxon>
        <taxon>Spermatophyta</taxon>
        <taxon>Magnoliopsida</taxon>
        <taxon>Liliopsida</taxon>
        <taxon>Poales</taxon>
        <taxon>Cyperaceae</taxon>
        <taxon>Cyperoideae</taxon>
        <taxon>Rhynchosporeae</taxon>
        <taxon>Rhynchospora</taxon>
    </lineage>
</organism>
<dbReference type="AlphaFoldDB" id="A0AAD5WAX1"/>
<dbReference type="SUPFAM" id="SSF52058">
    <property type="entry name" value="L domain-like"/>
    <property type="match status" value="1"/>
</dbReference>
<accession>A0AAD5WAX1</accession>
<dbReference type="PANTHER" id="PTHR36766:SF70">
    <property type="entry name" value="DISEASE RESISTANCE PROTEIN RGA4"/>
    <property type="match status" value="1"/>
</dbReference>
<gene>
    <name evidence="1" type="ORF">LUZ61_014153</name>
</gene>
<dbReference type="PANTHER" id="PTHR36766">
    <property type="entry name" value="PLANT BROAD-SPECTRUM MILDEW RESISTANCE PROTEIN RPW8"/>
    <property type="match status" value="1"/>
</dbReference>
<protein>
    <submittedName>
        <fullName evidence="1">Uncharacterized protein</fullName>
    </submittedName>
</protein>
<sequence length="398" mass="45170">MDNLISIVGSTCKHVEGNNSLIIFRALKTLTISVLPNLESWHEEDFESVDFPELKTLRIVNCPKLKYVPTHMPLITFLSVSGCSEIKLRQISYLPLLSKLSIELENMSLREPDAFKPPKTLEELTIEGYENVYPLEEEEKQLISCQTRPAIRELNIRTSHCFLSCGPGPSKAVALKFWKYFTAVENLEIWSCDGLVFWPEEELRSLECLKRLHIDSCRNFTGALIAQQQVSSLGDSSSQTLPQSLHHLEVLKISQCPELVQIPVVCSKSLKDLFIRCPKLDIEEMMTHLITNPTGLKKLIIIGSTHWRVWPDNMENLPSLVDLLIGNCPGMESFPPGLQQRLPSLQYLVIIDCPALERRCRSGGDYYHLVSPIPRKDIGRYEPKGKSFLKKLPCIRGS</sequence>
<keyword evidence="2" id="KW-1185">Reference proteome</keyword>
<dbReference type="InterPro" id="IPR032675">
    <property type="entry name" value="LRR_dom_sf"/>
</dbReference>
<evidence type="ECO:0000313" key="1">
    <source>
        <dbReference type="EMBL" id="KAJ3684989.1"/>
    </source>
</evidence>
<reference evidence="1 2" key="1">
    <citation type="journal article" date="2022" name="Cell">
        <title>Repeat-based holocentromeres influence genome architecture and karyotype evolution.</title>
        <authorList>
            <person name="Hofstatter P.G."/>
            <person name="Thangavel G."/>
            <person name="Lux T."/>
            <person name="Neumann P."/>
            <person name="Vondrak T."/>
            <person name="Novak P."/>
            <person name="Zhang M."/>
            <person name="Costa L."/>
            <person name="Castellani M."/>
            <person name="Scott A."/>
            <person name="Toegelov H."/>
            <person name="Fuchs J."/>
            <person name="Mata-Sucre Y."/>
            <person name="Dias Y."/>
            <person name="Vanzela A.L.L."/>
            <person name="Huettel B."/>
            <person name="Almeida C.C.S."/>
            <person name="Simkova H."/>
            <person name="Souza G."/>
            <person name="Pedrosa-Harand A."/>
            <person name="Macas J."/>
            <person name="Mayer K.F.X."/>
            <person name="Houben A."/>
            <person name="Marques A."/>
        </authorList>
    </citation>
    <scope>NUCLEOTIDE SEQUENCE [LARGE SCALE GENOMIC DNA]</scope>
    <source>
        <strain evidence="1">RhyTen1mFocal</strain>
    </source>
</reference>
<evidence type="ECO:0000313" key="2">
    <source>
        <dbReference type="Proteomes" id="UP001210211"/>
    </source>
</evidence>
<dbReference type="EMBL" id="JAMRDG010000002">
    <property type="protein sequence ID" value="KAJ3684989.1"/>
    <property type="molecule type" value="Genomic_DNA"/>
</dbReference>
<proteinExistence type="predicted"/>
<name>A0AAD5WAX1_9POAL</name>
<dbReference type="Proteomes" id="UP001210211">
    <property type="component" value="Unassembled WGS sequence"/>
</dbReference>
<comment type="caution">
    <text evidence="1">The sequence shown here is derived from an EMBL/GenBank/DDBJ whole genome shotgun (WGS) entry which is preliminary data.</text>
</comment>